<organism evidence="1 2">
    <name type="scientific">Dendrolimus kikuchii</name>
    <dbReference type="NCBI Taxonomy" id="765133"/>
    <lineage>
        <taxon>Eukaryota</taxon>
        <taxon>Metazoa</taxon>
        <taxon>Ecdysozoa</taxon>
        <taxon>Arthropoda</taxon>
        <taxon>Hexapoda</taxon>
        <taxon>Insecta</taxon>
        <taxon>Pterygota</taxon>
        <taxon>Neoptera</taxon>
        <taxon>Endopterygota</taxon>
        <taxon>Lepidoptera</taxon>
        <taxon>Glossata</taxon>
        <taxon>Ditrysia</taxon>
        <taxon>Bombycoidea</taxon>
        <taxon>Lasiocampidae</taxon>
        <taxon>Dendrolimus</taxon>
    </lineage>
</organism>
<dbReference type="EMBL" id="CM034392">
    <property type="protein sequence ID" value="KAJ0180666.1"/>
    <property type="molecule type" value="Genomic_DNA"/>
</dbReference>
<evidence type="ECO:0000313" key="2">
    <source>
        <dbReference type="Proteomes" id="UP000824533"/>
    </source>
</evidence>
<comment type="caution">
    <text evidence="1">The sequence shown here is derived from an EMBL/GenBank/DDBJ whole genome shotgun (WGS) entry which is preliminary data.</text>
</comment>
<protein>
    <submittedName>
        <fullName evidence="1">Uncharacterized protein</fullName>
    </submittedName>
</protein>
<dbReference type="Proteomes" id="UP000824533">
    <property type="component" value="Linkage Group LG06"/>
</dbReference>
<reference evidence="1 2" key="1">
    <citation type="journal article" date="2021" name="Front. Genet.">
        <title>Chromosome-Level Genome Assembly Reveals Significant Gene Expansion in the Toll and IMD Signaling Pathways of Dendrolimus kikuchii.</title>
        <authorList>
            <person name="Zhou J."/>
            <person name="Wu P."/>
            <person name="Xiong Z."/>
            <person name="Liu N."/>
            <person name="Zhao N."/>
            <person name="Ji M."/>
            <person name="Qiu Y."/>
            <person name="Yang B."/>
        </authorList>
    </citation>
    <scope>NUCLEOTIDE SEQUENCE [LARGE SCALE GENOMIC DNA]</scope>
    <source>
        <strain evidence="1">Ann1</strain>
    </source>
</reference>
<accession>A0ACC1DA49</accession>
<sequence>MKIIVCCIFLIVNISDNGNASMESFAPSSSNVLFEDSTKTSDKCYRPCKFNVKPKRCYYNFKIEPTLDEDGKPEITVNGLSPGPPINVCVNDVIVVDVTNKIPDEFIAIHWHGVEQKGTPYMDGVPMVTQCPIGYGTTYKYAFIASSPGTFFYHSDSVSQQSDGVYGSLIVNQPQPLEPHASLYDFDRSAENTLIVAAKFSKLLTGVLEDLKDLRPTSLAINGDEESFKLFVMPGYAYRLRLINAIAIECPIIAHVDKDEMFIIAADGKPVKPALAKNIQLYPGERIDVVVRATQKNGGHWLKVSGRGACAGLEAKAMLLYMGFNYTSMLQNNPTNSPQQDDSDSDIIVSGEMLESEQPVPETPNFNIKQVYLSIDRNVVKDKKSDHDFKYISDAIPKKPFFPAPFSLRQQGVVQINGKSFLYPNTPILLKPKEVRRDMICKVEEESRHKEPQCIHVLNALEGEIVEIVLINEGVVSNDSYTFHMHGYSMEVVGTWQDPSRKPLSRSRFIQLEQQGKISRNLQYPPIKDTVIVPNRGYTIVRIRPDRGGSWLFECRSCSLSSLPTAVIITVPQSIPKAVLDSLPICGNYRPPDILLN</sequence>
<name>A0ACC1DA49_9NEOP</name>
<evidence type="ECO:0000313" key="1">
    <source>
        <dbReference type="EMBL" id="KAJ0180666.1"/>
    </source>
</evidence>
<gene>
    <name evidence="1" type="ORF">K1T71_004070</name>
</gene>
<proteinExistence type="predicted"/>
<keyword evidence="2" id="KW-1185">Reference proteome</keyword>